<dbReference type="EMBL" id="DSWI01000016">
    <property type="protein sequence ID" value="HFG20631.1"/>
    <property type="molecule type" value="Genomic_DNA"/>
</dbReference>
<dbReference type="InterPro" id="IPR050832">
    <property type="entry name" value="Bact_Acetyltransf"/>
</dbReference>
<dbReference type="PROSITE" id="PS51186">
    <property type="entry name" value="GNAT"/>
    <property type="match status" value="2"/>
</dbReference>
<dbReference type="InterPro" id="IPR000182">
    <property type="entry name" value="GNAT_dom"/>
</dbReference>
<dbReference type="InterPro" id="IPR016181">
    <property type="entry name" value="Acyl_CoA_acyltransferase"/>
</dbReference>
<dbReference type="GO" id="GO:0016747">
    <property type="term" value="F:acyltransferase activity, transferring groups other than amino-acyl groups"/>
    <property type="evidence" value="ECO:0007669"/>
    <property type="project" value="InterPro"/>
</dbReference>
<comment type="caution">
    <text evidence="4">The sequence shown here is derived from an EMBL/GenBank/DDBJ whole genome shotgun (WGS) entry which is preliminary data.</text>
</comment>
<dbReference type="CDD" id="cd04301">
    <property type="entry name" value="NAT_SF"/>
    <property type="match status" value="2"/>
</dbReference>
<dbReference type="PANTHER" id="PTHR43877">
    <property type="entry name" value="AMINOALKYLPHOSPHONATE N-ACETYLTRANSFERASE-RELATED-RELATED"/>
    <property type="match status" value="1"/>
</dbReference>
<proteinExistence type="predicted"/>
<name>A0A7C3DKA4_MEIRU</name>
<accession>A0A7C3DKA4</accession>
<evidence type="ECO:0000256" key="2">
    <source>
        <dbReference type="ARBA" id="ARBA00023315"/>
    </source>
</evidence>
<feature type="domain" description="N-acetyltransferase" evidence="3">
    <location>
        <begin position="3"/>
        <end position="149"/>
    </location>
</feature>
<dbReference type="RefSeq" id="WP_409656333.1">
    <property type="nucleotide sequence ID" value="NZ_JBKBUW010000025.1"/>
</dbReference>
<sequence>MSFSIRPFTPADYPEMARVRNLIWPDNPVLAETLKASDERRKPGLILRRLVAEKNGEVVGWASFFHMEWIYHPQKFGVGVSVHPTHQNQGIGTALYERMMQELQPHDPIKLLASTRADKPEALRFAEKRGFREEFRTWESKLELAKFDPAQWAKAVEKVLAQGYEVRSFAELASDPERERKMYELDKEGSHDVPLPPGESFTFPDMERYWENVRSNPDFRPELWFLAVKDGEYAGVSMLFHRPADNDLNTGFTTVKRAHRHKGVALALKVAALTHAKNLGKTAVRTENAQTNRSMLGINEALGFEKMPAWIDLVKVLREEN</sequence>
<keyword evidence="2" id="KW-0012">Acyltransferase</keyword>
<dbReference type="Pfam" id="PF00583">
    <property type="entry name" value="Acetyltransf_1"/>
    <property type="match status" value="2"/>
</dbReference>
<evidence type="ECO:0000256" key="1">
    <source>
        <dbReference type="ARBA" id="ARBA00022679"/>
    </source>
</evidence>
<gene>
    <name evidence="4" type="ORF">ENS82_07920</name>
</gene>
<dbReference type="AlphaFoldDB" id="A0A7C3DKA4"/>
<keyword evidence="1 4" id="KW-0808">Transferase</keyword>
<reference evidence="4" key="1">
    <citation type="journal article" date="2020" name="mSystems">
        <title>Genome- and Community-Level Interaction Insights into Carbon Utilization and Element Cycling Functions of Hydrothermarchaeota in Hydrothermal Sediment.</title>
        <authorList>
            <person name="Zhou Z."/>
            <person name="Liu Y."/>
            <person name="Xu W."/>
            <person name="Pan J."/>
            <person name="Luo Z.H."/>
            <person name="Li M."/>
        </authorList>
    </citation>
    <scope>NUCLEOTIDE SEQUENCE [LARGE SCALE GENOMIC DNA]</scope>
    <source>
        <strain evidence="4">SpSt-524</strain>
    </source>
</reference>
<dbReference type="Gene3D" id="3.40.630.30">
    <property type="match status" value="1"/>
</dbReference>
<dbReference type="SUPFAM" id="SSF55729">
    <property type="entry name" value="Acyl-CoA N-acyltransferases (Nat)"/>
    <property type="match status" value="2"/>
</dbReference>
<dbReference type="PANTHER" id="PTHR43877:SF6">
    <property type="entry name" value="GCN5-RELATED N-ACETYLTRANSFERASE"/>
    <property type="match status" value="1"/>
</dbReference>
<organism evidence="4">
    <name type="scientific">Meiothermus ruber</name>
    <dbReference type="NCBI Taxonomy" id="277"/>
    <lineage>
        <taxon>Bacteria</taxon>
        <taxon>Thermotogati</taxon>
        <taxon>Deinococcota</taxon>
        <taxon>Deinococci</taxon>
        <taxon>Thermales</taxon>
        <taxon>Thermaceae</taxon>
        <taxon>Meiothermus</taxon>
    </lineage>
</organism>
<feature type="domain" description="N-acetyltransferase" evidence="3">
    <location>
        <begin position="164"/>
        <end position="320"/>
    </location>
</feature>
<protein>
    <submittedName>
        <fullName evidence="4">GNAT family N-acetyltransferase</fullName>
    </submittedName>
</protein>
<evidence type="ECO:0000259" key="3">
    <source>
        <dbReference type="PROSITE" id="PS51186"/>
    </source>
</evidence>
<evidence type="ECO:0000313" key="4">
    <source>
        <dbReference type="EMBL" id="HFG20631.1"/>
    </source>
</evidence>